<proteinExistence type="predicted"/>
<dbReference type="OrthoDB" id="435242at2759"/>
<dbReference type="AlphaFoldDB" id="A0A812Z9Z8"/>
<accession>A0A812Z9Z8</accession>
<protein>
    <submittedName>
        <fullName evidence="2">USP protein</fullName>
    </submittedName>
</protein>
<organism evidence="2 3">
    <name type="scientific">Symbiodinium necroappetens</name>
    <dbReference type="NCBI Taxonomy" id="1628268"/>
    <lineage>
        <taxon>Eukaryota</taxon>
        <taxon>Sar</taxon>
        <taxon>Alveolata</taxon>
        <taxon>Dinophyceae</taxon>
        <taxon>Suessiales</taxon>
        <taxon>Symbiodiniaceae</taxon>
        <taxon>Symbiodinium</taxon>
    </lineage>
</organism>
<keyword evidence="3" id="KW-1185">Reference proteome</keyword>
<dbReference type="Gene3D" id="3.10.28.10">
    <property type="entry name" value="Homing endonucleases"/>
    <property type="match status" value="1"/>
</dbReference>
<dbReference type="SUPFAM" id="SSF55608">
    <property type="entry name" value="Homing endonucleases"/>
    <property type="match status" value="2"/>
</dbReference>
<sequence>MKSLSLEQLQRRFDRLRSLQRRLARAPATHFIACGKRYDLPLSARTAKPCADVIPPRIVDYMAGFFDGDGCVSRHKDKYQLSVGQAESGSEVLLLFRNLLGGGIYAKGRAQGTRQVTLQWSVFSKRAQHAAAKLSRSSCFKHEKLWLAAALPERSRQNGMKPSRALCRSWSYLAGFFDAEGSIRIRYPAGLTLQIGQTSPYVLFAIQDFLARTGIQCSVHEYSGRHLLEANRTEECRLLLKRLLTAGLRVKRHAARVSLELAPGNFHHVRSKLQEVVGLQSRYRRLTAAGAERAYEIQKTRTKIDRGGGIAEIERPRLVQSQLMNLQATHRLKCAEERYVLLRADIRSQLRQGACIGNS</sequence>
<dbReference type="InterPro" id="IPR004042">
    <property type="entry name" value="Intein_endonuc_central"/>
</dbReference>
<reference evidence="2" key="1">
    <citation type="submission" date="2021-02" db="EMBL/GenBank/DDBJ databases">
        <authorList>
            <person name="Dougan E. K."/>
            <person name="Rhodes N."/>
            <person name="Thang M."/>
            <person name="Chan C."/>
        </authorList>
    </citation>
    <scope>NUCLEOTIDE SEQUENCE</scope>
</reference>
<evidence type="ECO:0000313" key="3">
    <source>
        <dbReference type="Proteomes" id="UP000601435"/>
    </source>
</evidence>
<dbReference type="EMBL" id="CAJNJA010046363">
    <property type="protein sequence ID" value="CAE7816678.1"/>
    <property type="molecule type" value="Genomic_DNA"/>
</dbReference>
<feature type="domain" description="DOD-type homing endonuclease" evidence="1">
    <location>
        <begin position="171"/>
        <end position="215"/>
    </location>
</feature>
<name>A0A812Z9Z8_9DINO</name>
<dbReference type="PROSITE" id="PS50819">
    <property type="entry name" value="INTEIN_ENDONUCLEASE"/>
    <property type="match status" value="1"/>
</dbReference>
<evidence type="ECO:0000259" key="1">
    <source>
        <dbReference type="PROSITE" id="PS50819"/>
    </source>
</evidence>
<dbReference type="GO" id="GO:0004519">
    <property type="term" value="F:endonuclease activity"/>
    <property type="evidence" value="ECO:0007669"/>
    <property type="project" value="InterPro"/>
</dbReference>
<comment type="caution">
    <text evidence="2">The sequence shown here is derived from an EMBL/GenBank/DDBJ whole genome shotgun (WGS) entry which is preliminary data.</text>
</comment>
<dbReference type="InterPro" id="IPR004860">
    <property type="entry name" value="LAGLIDADG_dom"/>
</dbReference>
<dbReference type="InterPro" id="IPR027434">
    <property type="entry name" value="Homing_endonucl"/>
</dbReference>
<dbReference type="Proteomes" id="UP000601435">
    <property type="component" value="Unassembled WGS sequence"/>
</dbReference>
<dbReference type="Pfam" id="PF14528">
    <property type="entry name" value="LAGLIDADG_3"/>
    <property type="match status" value="1"/>
</dbReference>
<gene>
    <name evidence="2" type="primary">USP</name>
    <name evidence="2" type="ORF">SNEC2469_LOCUS24238</name>
</gene>
<evidence type="ECO:0000313" key="2">
    <source>
        <dbReference type="EMBL" id="CAE7816678.1"/>
    </source>
</evidence>